<organism evidence="1 2">
    <name type="scientific">Tetranychus urticae</name>
    <name type="common">Two-spotted spider mite</name>
    <dbReference type="NCBI Taxonomy" id="32264"/>
    <lineage>
        <taxon>Eukaryota</taxon>
        <taxon>Metazoa</taxon>
        <taxon>Ecdysozoa</taxon>
        <taxon>Arthropoda</taxon>
        <taxon>Chelicerata</taxon>
        <taxon>Arachnida</taxon>
        <taxon>Acari</taxon>
        <taxon>Acariformes</taxon>
        <taxon>Trombidiformes</taxon>
        <taxon>Prostigmata</taxon>
        <taxon>Eleutherengona</taxon>
        <taxon>Raphignathae</taxon>
        <taxon>Tetranychoidea</taxon>
        <taxon>Tetranychidae</taxon>
        <taxon>Tetranychus</taxon>
    </lineage>
</organism>
<dbReference type="Proteomes" id="UP000015104">
    <property type="component" value="Unassembled WGS sequence"/>
</dbReference>
<reference evidence="2" key="1">
    <citation type="submission" date="2011-08" db="EMBL/GenBank/DDBJ databases">
        <authorList>
            <person name="Rombauts S."/>
        </authorList>
    </citation>
    <scope>NUCLEOTIDE SEQUENCE</scope>
    <source>
        <strain evidence="2">London</strain>
    </source>
</reference>
<dbReference type="EnsemblMetazoa" id="tetur16g00690.1">
    <property type="protein sequence ID" value="tetur16g00690.1"/>
    <property type="gene ID" value="tetur16g00690"/>
</dbReference>
<accession>A0A158P571</accession>
<name>A0A158P571_TETUR</name>
<dbReference type="AlphaFoldDB" id="A0A158P571"/>
<evidence type="ECO:0000313" key="1">
    <source>
        <dbReference type="EnsemblMetazoa" id="tetur16g00690.1"/>
    </source>
</evidence>
<keyword evidence="2" id="KW-1185">Reference proteome</keyword>
<proteinExistence type="predicted"/>
<evidence type="ECO:0000313" key="2">
    <source>
        <dbReference type="Proteomes" id="UP000015104"/>
    </source>
</evidence>
<protein>
    <submittedName>
        <fullName evidence="1">Uncharacterized protein</fullName>
    </submittedName>
</protein>
<reference evidence="1" key="2">
    <citation type="submission" date="2016-04" db="UniProtKB">
        <authorList>
            <consortium name="EnsemblMetazoa"/>
        </authorList>
    </citation>
    <scope>IDENTIFICATION</scope>
</reference>
<sequence length="97" mass="10603">MKQGVFVSQVDGRFFTPLLLGDDNPILLLGKGNAAAVDDGDNKDEEFLNPVFEGDLIVVFECSTGDCMISFEVKLENAPLVPGLQSEENFPVGLRWL</sequence>
<dbReference type="EMBL" id="CAEY01000276">
    <property type="status" value="NOT_ANNOTATED_CDS"/>
    <property type="molecule type" value="Genomic_DNA"/>
</dbReference>